<accession>A0A7G2CC48</accession>
<feature type="transmembrane region" description="Helical" evidence="6">
    <location>
        <begin position="32"/>
        <end position="50"/>
    </location>
</feature>
<evidence type="ECO:0000256" key="4">
    <source>
        <dbReference type="ARBA" id="ARBA00022989"/>
    </source>
</evidence>
<dbReference type="Proteomes" id="UP000515908">
    <property type="component" value="Chromosome 08"/>
</dbReference>
<proteinExistence type="inferred from homology"/>
<comment type="subcellular location">
    <subcellularLocation>
        <location evidence="1">Membrane</location>
        <topology evidence="1">Multi-pass membrane protein</topology>
    </subcellularLocation>
</comment>
<keyword evidence="8" id="KW-1185">Reference proteome</keyword>
<gene>
    <name evidence="7" type="ORF">ADEAN_000486400</name>
</gene>
<dbReference type="GO" id="GO:0016020">
    <property type="term" value="C:membrane"/>
    <property type="evidence" value="ECO:0007669"/>
    <property type="project" value="UniProtKB-SubCell"/>
</dbReference>
<evidence type="ECO:0000256" key="3">
    <source>
        <dbReference type="ARBA" id="ARBA00022692"/>
    </source>
</evidence>
<evidence type="ECO:0000256" key="1">
    <source>
        <dbReference type="ARBA" id="ARBA00004141"/>
    </source>
</evidence>
<evidence type="ECO:0000256" key="2">
    <source>
        <dbReference type="ARBA" id="ARBA00005645"/>
    </source>
</evidence>
<evidence type="ECO:0000313" key="7">
    <source>
        <dbReference type="EMBL" id="CAD2217386.1"/>
    </source>
</evidence>
<organism evidence="7 8">
    <name type="scientific">Angomonas deanei</name>
    <dbReference type="NCBI Taxonomy" id="59799"/>
    <lineage>
        <taxon>Eukaryota</taxon>
        <taxon>Discoba</taxon>
        <taxon>Euglenozoa</taxon>
        <taxon>Kinetoplastea</taxon>
        <taxon>Metakinetoplastina</taxon>
        <taxon>Trypanosomatida</taxon>
        <taxon>Trypanosomatidae</taxon>
        <taxon>Strigomonadinae</taxon>
        <taxon>Angomonas</taxon>
    </lineage>
</organism>
<feature type="transmembrane region" description="Helical" evidence="6">
    <location>
        <begin position="7"/>
        <end position="26"/>
    </location>
</feature>
<keyword evidence="3 6" id="KW-0812">Transmembrane</keyword>
<dbReference type="VEuPathDB" id="TriTrypDB:ADEAN_000486400"/>
<evidence type="ECO:0000256" key="5">
    <source>
        <dbReference type="ARBA" id="ARBA00023136"/>
    </source>
</evidence>
<sequence>MSLSTKLVVVISLLTAIGVILGVISALEAESFAPILAMFIYLAAGVPSLMCRPGEASVFADESSVRNHNLGLFLTGVCLAAGPCTTIFMYTSDFISGQSLTISIFLGCPSRRLWEC</sequence>
<dbReference type="EMBL" id="LR877152">
    <property type="protein sequence ID" value="CAD2217386.1"/>
    <property type="molecule type" value="Genomic_DNA"/>
</dbReference>
<dbReference type="Pfam" id="PF04133">
    <property type="entry name" value="Vps55"/>
    <property type="match status" value="1"/>
</dbReference>
<reference evidence="7 8" key="1">
    <citation type="submission" date="2020-08" db="EMBL/GenBank/DDBJ databases">
        <authorList>
            <person name="Newling K."/>
            <person name="Davey J."/>
            <person name="Forrester S."/>
        </authorList>
    </citation>
    <scope>NUCLEOTIDE SEQUENCE [LARGE SCALE GENOMIC DNA]</scope>
    <source>
        <strain evidence="8">Crithidia deanei Carvalho (ATCC PRA-265)</strain>
    </source>
</reference>
<evidence type="ECO:0000256" key="6">
    <source>
        <dbReference type="SAM" id="Phobius"/>
    </source>
</evidence>
<dbReference type="AlphaFoldDB" id="A0A7G2CC48"/>
<name>A0A7G2CC48_9TRYP</name>
<dbReference type="InterPro" id="IPR007262">
    <property type="entry name" value="Vps55/LEPROT"/>
</dbReference>
<comment type="similarity">
    <text evidence="2">Belongs to the OB-RGRP/VPS55 family.</text>
</comment>
<keyword evidence="4 6" id="KW-1133">Transmembrane helix</keyword>
<evidence type="ECO:0000313" key="8">
    <source>
        <dbReference type="Proteomes" id="UP000515908"/>
    </source>
</evidence>
<keyword evidence="5 6" id="KW-0472">Membrane</keyword>
<feature type="transmembrane region" description="Helical" evidence="6">
    <location>
        <begin position="70"/>
        <end position="90"/>
    </location>
</feature>
<protein>
    <submittedName>
        <fullName evidence="7">Vacuolar protein sorting 55, putative</fullName>
    </submittedName>
</protein>